<comment type="caution">
    <text evidence="4">The sequence shown here is derived from an EMBL/GenBank/DDBJ whole genome shotgun (WGS) entry which is preliminary data.</text>
</comment>
<name>A0A1G2QD93_9BACT</name>
<protein>
    <recommendedName>
        <fullName evidence="6">MurNAc-LAA domain-containing protein</fullName>
    </recommendedName>
</protein>
<evidence type="ECO:0000256" key="1">
    <source>
        <dbReference type="ARBA" id="ARBA00022801"/>
    </source>
</evidence>
<organism evidence="4 5">
    <name type="scientific">Candidatus Vogelbacteria bacterium RIFOXYD1_FULL_42_15</name>
    <dbReference type="NCBI Taxonomy" id="1802437"/>
    <lineage>
        <taxon>Bacteria</taxon>
        <taxon>Candidatus Vogeliibacteriota</taxon>
    </lineage>
</organism>
<evidence type="ECO:0008006" key="6">
    <source>
        <dbReference type="Google" id="ProtNLM"/>
    </source>
</evidence>
<dbReference type="GO" id="GO:0030288">
    <property type="term" value="C:outer membrane-bounded periplasmic space"/>
    <property type="evidence" value="ECO:0007669"/>
    <property type="project" value="TreeGrafter"/>
</dbReference>
<dbReference type="Gene3D" id="3.40.630.40">
    <property type="entry name" value="Zn-dependent exopeptidases"/>
    <property type="match status" value="1"/>
</dbReference>
<dbReference type="PANTHER" id="PTHR30404">
    <property type="entry name" value="N-ACETYLMURAMOYL-L-ALANINE AMIDASE"/>
    <property type="match status" value="1"/>
</dbReference>
<evidence type="ECO:0000313" key="5">
    <source>
        <dbReference type="Proteomes" id="UP000178481"/>
    </source>
</evidence>
<keyword evidence="1" id="KW-0378">Hydrolase</keyword>
<accession>A0A1G2QD93</accession>
<dbReference type="SUPFAM" id="SSF53187">
    <property type="entry name" value="Zn-dependent exopeptidases"/>
    <property type="match status" value="1"/>
</dbReference>
<feature type="domain" description="Peptidoglycan binding-like" evidence="2">
    <location>
        <begin position="341"/>
        <end position="403"/>
    </location>
</feature>
<dbReference type="InterPro" id="IPR002477">
    <property type="entry name" value="Peptidoglycan-bd-like"/>
</dbReference>
<evidence type="ECO:0000313" key="4">
    <source>
        <dbReference type="EMBL" id="OHA58393.1"/>
    </source>
</evidence>
<dbReference type="Pfam" id="PF01520">
    <property type="entry name" value="Amidase_3"/>
    <property type="match status" value="1"/>
</dbReference>
<sequence length="410" mass="45938">MKKILPLSVIVFLLAVLMTVVFQPSFEKLFSQVQKFTASVFFVDSSTKESLQTTFVQAKNGGRKMKVLIVPGHDNETVGAQFGNTTEAKLNLELGEELYKLLNKNSALDVTLARMENGYNPILANYFNTNRNIISDFIASQKNLMTEFLRTGKLRAVSEIEHNRAPNDTAIKLYGINKWANENKEDIVIHIHFNDYPRKKLGSRGEYSGFSIYIPESQFSNAKGSKALAEAVRKRLRIFYPQSDLPREDVGVVESQDLIAIGAYNTLDGAGLLMEYGYVYEPSFTNRNLRAVVISDLALQTYLGLMDFFGEKVTTSGQKQTHFLPFTWENDLEKKERIGRDILSLQAALVLEGVYPPAGETKNDCPLSGKFGSCTEKSVKAFQEKYGILPATGMVGERTRAKLNELYQGV</sequence>
<proteinExistence type="predicted"/>
<dbReference type="EMBL" id="MHTI01000030">
    <property type="protein sequence ID" value="OHA58393.1"/>
    <property type="molecule type" value="Genomic_DNA"/>
</dbReference>
<evidence type="ECO:0000259" key="3">
    <source>
        <dbReference type="Pfam" id="PF01520"/>
    </source>
</evidence>
<reference evidence="4 5" key="1">
    <citation type="journal article" date="2016" name="Nat. Commun.">
        <title>Thousands of microbial genomes shed light on interconnected biogeochemical processes in an aquifer system.</title>
        <authorList>
            <person name="Anantharaman K."/>
            <person name="Brown C.T."/>
            <person name="Hug L.A."/>
            <person name="Sharon I."/>
            <person name="Castelle C.J."/>
            <person name="Probst A.J."/>
            <person name="Thomas B.C."/>
            <person name="Singh A."/>
            <person name="Wilkins M.J."/>
            <person name="Karaoz U."/>
            <person name="Brodie E.L."/>
            <person name="Williams K.H."/>
            <person name="Hubbard S.S."/>
            <person name="Banfield J.F."/>
        </authorList>
    </citation>
    <scope>NUCLEOTIDE SEQUENCE [LARGE SCALE GENOMIC DNA]</scope>
</reference>
<gene>
    <name evidence="4" type="ORF">A2607_01365</name>
</gene>
<dbReference type="GO" id="GO:0008745">
    <property type="term" value="F:N-acetylmuramoyl-L-alanine amidase activity"/>
    <property type="evidence" value="ECO:0007669"/>
    <property type="project" value="InterPro"/>
</dbReference>
<dbReference type="InterPro" id="IPR036365">
    <property type="entry name" value="PGBD-like_sf"/>
</dbReference>
<dbReference type="Pfam" id="PF01471">
    <property type="entry name" value="PG_binding_1"/>
    <property type="match status" value="1"/>
</dbReference>
<dbReference type="GO" id="GO:0009253">
    <property type="term" value="P:peptidoglycan catabolic process"/>
    <property type="evidence" value="ECO:0007669"/>
    <property type="project" value="InterPro"/>
</dbReference>
<dbReference type="InterPro" id="IPR050695">
    <property type="entry name" value="N-acetylmuramoyl_amidase_3"/>
</dbReference>
<dbReference type="PANTHER" id="PTHR30404:SF0">
    <property type="entry name" value="N-ACETYLMURAMOYL-L-ALANINE AMIDASE AMIC"/>
    <property type="match status" value="1"/>
</dbReference>
<dbReference type="AlphaFoldDB" id="A0A1G2QD93"/>
<dbReference type="Proteomes" id="UP000178481">
    <property type="component" value="Unassembled WGS sequence"/>
</dbReference>
<dbReference type="SUPFAM" id="SSF47090">
    <property type="entry name" value="PGBD-like"/>
    <property type="match status" value="1"/>
</dbReference>
<evidence type="ECO:0000259" key="2">
    <source>
        <dbReference type="Pfam" id="PF01471"/>
    </source>
</evidence>
<dbReference type="InterPro" id="IPR002508">
    <property type="entry name" value="MurNAc-LAA_cat"/>
</dbReference>
<dbReference type="InterPro" id="IPR036366">
    <property type="entry name" value="PGBDSf"/>
</dbReference>
<feature type="domain" description="MurNAc-LAA" evidence="3">
    <location>
        <begin position="67"/>
        <end position="237"/>
    </location>
</feature>
<dbReference type="Gene3D" id="1.10.101.10">
    <property type="entry name" value="PGBD-like superfamily/PGBD"/>
    <property type="match status" value="1"/>
</dbReference>